<comment type="caution">
    <text evidence="1">The sequence shown here is derived from an EMBL/GenBank/DDBJ whole genome shotgun (WGS) entry which is preliminary data.</text>
</comment>
<proteinExistence type="predicted"/>
<accession>A0AAJ1A5V3</accession>
<reference evidence="1" key="1">
    <citation type="submission" date="2020-04" db="EMBL/GenBank/DDBJ databases">
        <title>Global-level population genomics supports evidence of horizontal gene transfer on evolution of Rhizobia in Lentils.</title>
        <authorList>
            <person name="Gai Y."/>
            <person name="Cook D."/>
            <person name="Riely B."/>
        </authorList>
    </citation>
    <scope>NUCLEOTIDE SEQUENCE</scope>
    <source>
        <strain evidence="1">Derici101B</strain>
    </source>
</reference>
<gene>
    <name evidence="1" type="ORF">HFO42_06620</name>
</gene>
<sequence>MSAKAHHFVPQFILRNFTDNCGHLHFWRRDKGVENIGMSSPRNLFQETHLYSSYSQDGRRDNRLEQFFANRIEPDTATLFRRLLDEVRSGSVPELSAKDWATWRSFWYFQMKRSPGYMRSMADVTNVERYVDGQLAKAQANNVIDATVAQTLKPRMLQNINVAAQAAGPSEKVQRRLAGLGMAIYYSSNAHKSFVVGDIPGASVSLKSADGTTMFARFLPISDDVALGLSDGPPSVTIVNVPPTVVRRMNEATLARSEVIAGRSNALVASLARAATTQVSAALSSSGSGTK</sequence>
<evidence type="ECO:0000313" key="1">
    <source>
        <dbReference type="EMBL" id="MBY5627792.1"/>
    </source>
</evidence>
<dbReference type="RefSeq" id="WP_222259837.1">
    <property type="nucleotide sequence ID" value="NZ_JAAXEB010000003.1"/>
</dbReference>
<evidence type="ECO:0000313" key="2">
    <source>
        <dbReference type="Proteomes" id="UP000825699"/>
    </source>
</evidence>
<dbReference type="Pfam" id="PF14022">
    <property type="entry name" value="DUF4238"/>
    <property type="match status" value="1"/>
</dbReference>
<protein>
    <submittedName>
        <fullName evidence="1">DUF4238 domain-containing protein</fullName>
    </submittedName>
</protein>
<organism evidence="1 2">
    <name type="scientific">Rhizobium leguminosarum</name>
    <dbReference type="NCBI Taxonomy" id="384"/>
    <lineage>
        <taxon>Bacteria</taxon>
        <taxon>Pseudomonadati</taxon>
        <taxon>Pseudomonadota</taxon>
        <taxon>Alphaproteobacteria</taxon>
        <taxon>Hyphomicrobiales</taxon>
        <taxon>Rhizobiaceae</taxon>
        <taxon>Rhizobium/Agrobacterium group</taxon>
        <taxon>Rhizobium</taxon>
    </lineage>
</organism>
<dbReference type="Proteomes" id="UP000825699">
    <property type="component" value="Unassembled WGS sequence"/>
</dbReference>
<dbReference type="AlphaFoldDB" id="A0AAJ1A5V3"/>
<dbReference type="InterPro" id="IPR025332">
    <property type="entry name" value="DUF4238"/>
</dbReference>
<dbReference type="EMBL" id="JAAXEP010000003">
    <property type="protein sequence ID" value="MBY5627792.1"/>
    <property type="molecule type" value="Genomic_DNA"/>
</dbReference>
<name>A0AAJ1A5V3_RHILE</name>